<dbReference type="GO" id="GO:0042597">
    <property type="term" value="C:periplasmic space"/>
    <property type="evidence" value="ECO:0007669"/>
    <property type="project" value="UniProtKB-SubCell"/>
</dbReference>
<gene>
    <name evidence="4" type="ORF">B0537_13720</name>
</gene>
<dbReference type="PANTHER" id="PTHR30024">
    <property type="entry name" value="ALIPHATIC SULFONATES-BINDING PROTEIN-RELATED"/>
    <property type="match status" value="1"/>
</dbReference>
<dbReference type="SUPFAM" id="SSF53850">
    <property type="entry name" value="Periplasmic binding protein-like II"/>
    <property type="match status" value="1"/>
</dbReference>
<proteinExistence type="inferred from homology"/>
<evidence type="ECO:0000256" key="1">
    <source>
        <dbReference type="ARBA" id="ARBA00004418"/>
    </source>
</evidence>
<organism evidence="4 5">
    <name type="scientific">Desulforamulus ferrireducens</name>
    <dbReference type="NCBI Taxonomy" id="1833852"/>
    <lineage>
        <taxon>Bacteria</taxon>
        <taxon>Bacillati</taxon>
        <taxon>Bacillota</taxon>
        <taxon>Clostridia</taxon>
        <taxon>Eubacteriales</taxon>
        <taxon>Peptococcaceae</taxon>
        <taxon>Desulforamulus</taxon>
    </lineage>
</organism>
<protein>
    <submittedName>
        <fullName evidence="4">Taurine ABC transporter substrate-binding protein</fullName>
    </submittedName>
</protein>
<dbReference type="NCBIfam" id="TIGR01728">
    <property type="entry name" value="SsuA_fam"/>
    <property type="match status" value="1"/>
</dbReference>
<dbReference type="GO" id="GO:0042626">
    <property type="term" value="F:ATPase-coupled transmembrane transporter activity"/>
    <property type="evidence" value="ECO:0007669"/>
    <property type="project" value="InterPro"/>
</dbReference>
<comment type="similarity">
    <text evidence="2">Belongs to the bacterial solute-binding protein SsuA/TauA family.</text>
</comment>
<dbReference type="Proteomes" id="UP000189464">
    <property type="component" value="Chromosome"/>
</dbReference>
<dbReference type="PANTHER" id="PTHR30024:SF47">
    <property type="entry name" value="TAURINE-BINDING PERIPLASMIC PROTEIN"/>
    <property type="match status" value="1"/>
</dbReference>
<dbReference type="Gene3D" id="3.40.190.10">
    <property type="entry name" value="Periplasmic binding protein-like II"/>
    <property type="match status" value="2"/>
</dbReference>
<dbReference type="PROSITE" id="PS51257">
    <property type="entry name" value="PROKAR_LIPOPROTEIN"/>
    <property type="match status" value="1"/>
</dbReference>
<evidence type="ECO:0000256" key="3">
    <source>
        <dbReference type="ARBA" id="ARBA00022729"/>
    </source>
</evidence>
<evidence type="ECO:0000313" key="4">
    <source>
        <dbReference type="EMBL" id="AQS60037.1"/>
    </source>
</evidence>
<dbReference type="AlphaFoldDB" id="A0A1S6IZ40"/>
<dbReference type="KEGG" id="dfg:B0537_13720"/>
<dbReference type="EMBL" id="CP019698">
    <property type="protein sequence ID" value="AQS60037.1"/>
    <property type="molecule type" value="Genomic_DNA"/>
</dbReference>
<reference evidence="4 5" key="1">
    <citation type="journal article" date="2016" name="Int. J. Syst. Evol. Microbiol.">
        <title>Desulfotomaculum ferrireducens sp. nov., a moderately thermophilic sulfate-reducing and dissimilatory Fe(III)-reducing bacterium isolated from compost.</title>
        <authorList>
            <person name="Yang G."/>
            <person name="Guo J."/>
            <person name="Zhuang L."/>
            <person name="Yuan Y."/>
            <person name="Zhou S."/>
        </authorList>
    </citation>
    <scope>NUCLEOTIDE SEQUENCE [LARGE SCALE GENOMIC DNA]</scope>
    <source>
        <strain evidence="4 5">GSS09</strain>
    </source>
</reference>
<comment type="subcellular location">
    <subcellularLocation>
        <location evidence="1">Periplasm</location>
    </subcellularLocation>
</comment>
<keyword evidence="5" id="KW-1185">Reference proteome</keyword>
<evidence type="ECO:0000313" key="5">
    <source>
        <dbReference type="Proteomes" id="UP000189464"/>
    </source>
</evidence>
<dbReference type="CDD" id="cd13563">
    <property type="entry name" value="PBP2_SsuA_like_6"/>
    <property type="match status" value="1"/>
</dbReference>
<dbReference type="STRING" id="1833852.B0537_13720"/>
<name>A0A1S6IZ40_9FIRM</name>
<evidence type="ECO:0000256" key="2">
    <source>
        <dbReference type="ARBA" id="ARBA00010742"/>
    </source>
</evidence>
<dbReference type="Pfam" id="PF13379">
    <property type="entry name" value="NMT1_2"/>
    <property type="match status" value="1"/>
</dbReference>
<dbReference type="GO" id="GO:0016020">
    <property type="term" value="C:membrane"/>
    <property type="evidence" value="ECO:0007669"/>
    <property type="project" value="InterPro"/>
</dbReference>
<accession>A0A1S6IZ40</accession>
<dbReference type="InterPro" id="IPR010067">
    <property type="entry name" value="ABC_SsuA_sub-bd"/>
</dbReference>
<sequence length="350" mass="38026">MSYFGRDGLMKKSFALLGVMLLLCMVVITGCGGAPKEETKENANQAADGKAVQFKLAHATWVGYGPLYIAKEKGFFEKYGIAPELVVIEDESQYAAALASGQIQALGNVVDREVIHYAKGTAETFILAMDESAGGDGIIAKKEINTVADLKGATIGLDKSSTSYFFFLSVLEKNGLKEEDVTIQEMSAGDAGAAFVAGKLDAAVSWEPWLTNCSQREGGHVLVTSKDYPHTIVDVITMRQDFLKENPAAAIGLTKAWFEAIDFYRQNPDEGNEIMAKALGLKKEEIAEMAEGVAFFGKEENLAFFNQAGENTVYTLAERACKFWQEKGIITEQVNLTDLIDATYVSEAAK</sequence>
<keyword evidence="3" id="KW-0732">Signal</keyword>